<dbReference type="CDD" id="cd03257">
    <property type="entry name" value="ABC_NikE_OppD_transporters"/>
    <property type="match status" value="1"/>
</dbReference>
<evidence type="ECO:0000313" key="12">
    <source>
        <dbReference type="Proteomes" id="UP001501337"/>
    </source>
</evidence>
<dbReference type="InterPro" id="IPR013563">
    <property type="entry name" value="Oligopep_ABC_C"/>
</dbReference>
<comment type="caution">
    <text evidence="11">The sequence shown here is derived from an EMBL/GenBank/DDBJ whole genome shotgun (WGS) entry which is preliminary data.</text>
</comment>
<keyword evidence="6 11" id="KW-0067">ATP-binding</keyword>
<dbReference type="RefSeq" id="WP_344803961.1">
    <property type="nucleotide sequence ID" value="NZ_BAABBO010000002.1"/>
</dbReference>
<evidence type="ECO:0000259" key="10">
    <source>
        <dbReference type="PROSITE" id="PS50893"/>
    </source>
</evidence>
<evidence type="ECO:0000256" key="3">
    <source>
        <dbReference type="ARBA" id="ARBA00022448"/>
    </source>
</evidence>
<organism evidence="11 12">
    <name type="scientific">Allohahella marinimesophila</name>
    <dbReference type="NCBI Taxonomy" id="1054972"/>
    <lineage>
        <taxon>Bacteria</taxon>
        <taxon>Pseudomonadati</taxon>
        <taxon>Pseudomonadota</taxon>
        <taxon>Gammaproteobacteria</taxon>
        <taxon>Oceanospirillales</taxon>
        <taxon>Hahellaceae</taxon>
        <taxon>Allohahella</taxon>
    </lineage>
</organism>
<evidence type="ECO:0000256" key="6">
    <source>
        <dbReference type="ARBA" id="ARBA00022840"/>
    </source>
</evidence>
<feature type="domain" description="ABC transporter" evidence="10">
    <location>
        <begin position="9"/>
        <end position="259"/>
    </location>
</feature>
<evidence type="ECO:0000256" key="1">
    <source>
        <dbReference type="ARBA" id="ARBA00004417"/>
    </source>
</evidence>
<reference evidence="12" key="1">
    <citation type="journal article" date="2019" name="Int. J. Syst. Evol. Microbiol.">
        <title>The Global Catalogue of Microorganisms (GCM) 10K type strain sequencing project: providing services to taxonomists for standard genome sequencing and annotation.</title>
        <authorList>
            <consortium name="The Broad Institute Genomics Platform"/>
            <consortium name="The Broad Institute Genome Sequencing Center for Infectious Disease"/>
            <person name="Wu L."/>
            <person name="Ma J."/>
        </authorList>
    </citation>
    <scope>NUCLEOTIDE SEQUENCE [LARGE SCALE GENOMIC DNA]</scope>
    <source>
        <strain evidence="12">JCM 17555</strain>
    </source>
</reference>
<comment type="catalytic activity">
    <reaction evidence="9">
        <text>a dipeptide(out) + ATP + H2O = a dipeptide(in) + ADP + phosphate + H(+)</text>
        <dbReference type="Rhea" id="RHEA:23120"/>
        <dbReference type="ChEBI" id="CHEBI:15377"/>
        <dbReference type="ChEBI" id="CHEBI:15378"/>
        <dbReference type="ChEBI" id="CHEBI:30616"/>
        <dbReference type="ChEBI" id="CHEBI:43474"/>
        <dbReference type="ChEBI" id="CHEBI:90799"/>
        <dbReference type="ChEBI" id="CHEBI:456216"/>
        <dbReference type="EC" id="7.4.2.9"/>
    </reaction>
</comment>
<gene>
    <name evidence="11" type="ORF">GCM10022278_10040</name>
</gene>
<dbReference type="Gene3D" id="3.40.50.300">
    <property type="entry name" value="P-loop containing nucleotide triphosphate hydrolases"/>
    <property type="match status" value="1"/>
</dbReference>
<evidence type="ECO:0000256" key="4">
    <source>
        <dbReference type="ARBA" id="ARBA00022475"/>
    </source>
</evidence>
<sequence>MSLEPSLTISGLQVCFDTPAGKVRALDDVSFSVGQGEIVAIVGESGSGKSVTALSILKLIDMPPGRFEGGEIRLADHDILSMSEHELVKIRGSAAAMLFQNPRGSLDPSFTIQSTIEETLARHQPELSSTDVANFVEQCLRQVGFHDWQRVAASYPHQLSGGMCQRVAMAVALACKPRLLIADEPTTALDVGVQAKVLYQLRMLNREQGLPIILITHDFGVVRAIGQRVIVMYAGQIQEEGSVDEVLKKPMHPYTQALIRSVPEGAVSGEVLYQIPGTPPDLIDPPPACRFADRCEAVMSVCRRVAPQVTTVAEGRRVRCHLYEQPETANEMESVQ</sequence>
<keyword evidence="3" id="KW-0813">Transport</keyword>
<comment type="subcellular location">
    <subcellularLocation>
        <location evidence="1">Cell inner membrane</location>
        <topology evidence="1">Peripheral membrane protein</topology>
    </subcellularLocation>
</comment>
<dbReference type="InterPro" id="IPR027417">
    <property type="entry name" value="P-loop_NTPase"/>
</dbReference>
<dbReference type="Proteomes" id="UP001501337">
    <property type="component" value="Unassembled WGS sequence"/>
</dbReference>
<dbReference type="NCBIfam" id="TIGR01727">
    <property type="entry name" value="oligo_HPY"/>
    <property type="match status" value="1"/>
</dbReference>
<dbReference type="EMBL" id="BAABBO010000002">
    <property type="protein sequence ID" value="GAA3953107.1"/>
    <property type="molecule type" value="Genomic_DNA"/>
</dbReference>
<dbReference type="SUPFAM" id="SSF52540">
    <property type="entry name" value="P-loop containing nucleoside triphosphate hydrolases"/>
    <property type="match status" value="1"/>
</dbReference>
<keyword evidence="12" id="KW-1185">Reference proteome</keyword>
<keyword evidence="7" id="KW-0472">Membrane</keyword>
<evidence type="ECO:0000256" key="8">
    <source>
        <dbReference type="ARBA" id="ARBA00038852"/>
    </source>
</evidence>
<dbReference type="InterPro" id="IPR050388">
    <property type="entry name" value="ABC_Ni/Peptide_Import"/>
</dbReference>
<dbReference type="Pfam" id="PF08352">
    <property type="entry name" value="oligo_HPY"/>
    <property type="match status" value="1"/>
</dbReference>
<evidence type="ECO:0000256" key="7">
    <source>
        <dbReference type="ARBA" id="ARBA00023136"/>
    </source>
</evidence>
<dbReference type="InterPro" id="IPR017871">
    <property type="entry name" value="ABC_transporter-like_CS"/>
</dbReference>
<evidence type="ECO:0000256" key="2">
    <source>
        <dbReference type="ARBA" id="ARBA00005417"/>
    </source>
</evidence>
<dbReference type="PANTHER" id="PTHR43297:SF2">
    <property type="entry name" value="DIPEPTIDE TRANSPORT ATP-BINDING PROTEIN DPPD"/>
    <property type="match status" value="1"/>
</dbReference>
<dbReference type="PANTHER" id="PTHR43297">
    <property type="entry name" value="OLIGOPEPTIDE TRANSPORT ATP-BINDING PROTEIN APPD"/>
    <property type="match status" value="1"/>
</dbReference>
<comment type="similarity">
    <text evidence="2">Belongs to the ABC transporter superfamily.</text>
</comment>
<evidence type="ECO:0000256" key="9">
    <source>
        <dbReference type="ARBA" id="ARBA00047356"/>
    </source>
</evidence>
<proteinExistence type="inferred from homology"/>
<keyword evidence="5" id="KW-0547">Nucleotide-binding</keyword>
<dbReference type="PROSITE" id="PS00211">
    <property type="entry name" value="ABC_TRANSPORTER_1"/>
    <property type="match status" value="1"/>
</dbReference>
<keyword evidence="4" id="KW-1003">Cell membrane</keyword>
<protein>
    <recommendedName>
        <fullName evidence="8">ABC-type dipeptide transporter</fullName>
        <ecNumber evidence="8">7.4.2.9</ecNumber>
    </recommendedName>
</protein>
<dbReference type="GO" id="GO:0005524">
    <property type="term" value="F:ATP binding"/>
    <property type="evidence" value="ECO:0007669"/>
    <property type="project" value="UniProtKB-KW"/>
</dbReference>
<dbReference type="SMART" id="SM00382">
    <property type="entry name" value="AAA"/>
    <property type="match status" value="1"/>
</dbReference>
<dbReference type="Pfam" id="PF00005">
    <property type="entry name" value="ABC_tran"/>
    <property type="match status" value="1"/>
</dbReference>
<accession>A0ABP7NSU1</accession>
<dbReference type="EC" id="7.4.2.9" evidence="8"/>
<dbReference type="InterPro" id="IPR003439">
    <property type="entry name" value="ABC_transporter-like_ATP-bd"/>
</dbReference>
<dbReference type="InterPro" id="IPR003593">
    <property type="entry name" value="AAA+_ATPase"/>
</dbReference>
<evidence type="ECO:0000256" key="5">
    <source>
        <dbReference type="ARBA" id="ARBA00022741"/>
    </source>
</evidence>
<evidence type="ECO:0000313" key="11">
    <source>
        <dbReference type="EMBL" id="GAA3953107.1"/>
    </source>
</evidence>
<name>A0ABP7NSU1_9GAMM</name>
<dbReference type="PROSITE" id="PS50893">
    <property type="entry name" value="ABC_TRANSPORTER_2"/>
    <property type="match status" value="1"/>
</dbReference>